<dbReference type="Proteomes" id="UP000215483">
    <property type="component" value="Unassembled WGS sequence"/>
</dbReference>
<dbReference type="AlphaFoldDB" id="A0A233SJH6"/>
<reference evidence="1 2" key="1">
    <citation type="submission" date="2016-07" db="EMBL/GenBank/DDBJ databases">
        <title>Draft genome of Streptomyces diastatochromogenes.</title>
        <authorList>
            <person name="Podduturi R."/>
            <person name="Lukassen M.B."/>
            <person name="Clausen N."/>
            <person name="Nielsen J.L."/>
            <person name="Jorgensen N.O."/>
        </authorList>
    </citation>
    <scope>NUCLEOTIDE SEQUENCE [LARGE SCALE GENOMIC DNA]</scope>
    <source>
        <strain evidence="1 2">DSM 40608</strain>
    </source>
</reference>
<organism evidence="1 2">
    <name type="scientific">Streptomyces diastatochromogenes</name>
    <dbReference type="NCBI Taxonomy" id="42236"/>
    <lineage>
        <taxon>Bacteria</taxon>
        <taxon>Bacillati</taxon>
        <taxon>Actinomycetota</taxon>
        <taxon>Actinomycetes</taxon>
        <taxon>Kitasatosporales</taxon>
        <taxon>Streptomycetaceae</taxon>
        <taxon>Streptomyces</taxon>
    </lineage>
</organism>
<comment type="caution">
    <text evidence="1">The sequence shown here is derived from an EMBL/GenBank/DDBJ whole genome shotgun (WGS) entry which is preliminary data.</text>
</comment>
<dbReference type="OrthoDB" id="4313158at2"/>
<sequence length="148" mass="15948">MAWDEWEQLKTTAADRHSTRMQLNQYPADQGGGGTQGDLVVGHKDLEAVGKAAHDLFNDFTTYSGHARVASEAAAGGLKGEGFALGDALDHVTQRWNEQTKTLLDACAHISNHLRSTQNQHAADDSYIAGTVSSIATLDEGFDDRKGH</sequence>
<dbReference type="EMBL" id="MCGQ01000013">
    <property type="protein sequence ID" value="OXY95798.1"/>
    <property type="molecule type" value="Genomic_DNA"/>
</dbReference>
<evidence type="ECO:0000313" key="1">
    <source>
        <dbReference type="EMBL" id="OXY95798.1"/>
    </source>
</evidence>
<dbReference type="RefSeq" id="WP_094217396.1">
    <property type="nucleotide sequence ID" value="NZ_MCGQ01000013.1"/>
</dbReference>
<keyword evidence="2" id="KW-1185">Reference proteome</keyword>
<evidence type="ECO:0008006" key="3">
    <source>
        <dbReference type="Google" id="ProtNLM"/>
    </source>
</evidence>
<name>A0A233SJH6_STRDA</name>
<protein>
    <recommendedName>
        <fullName evidence="3">AG1 protein</fullName>
    </recommendedName>
</protein>
<gene>
    <name evidence="1" type="ORF">BEK98_16885</name>
</gene>
<accession>A0A233SJH6</accession>
<proteinExistence type="predicted"/>
<evidence type="ECO:0000313" key="2">
    <source>
        <dbReference type="Proteomes" id="UP000215483"/>
    </source>
</evidence>